<dbReference type="AlphaFoldDB" id="A0ABC8LE48"/>
<dbReference type="InterPro" id="IPR003871">
    <property type="entry name" value="RFA1B/D_OB_1st"/>
</dbReference>
<proteinExistence type="predicted"/>
<reference evidence="2 3" key="1">
    <citation type="submission" date="2022-03" db="EMBL/GenBank/DDBJ databases">
        <authorList>
            <person name="Macdonald S."/>
            <person name="Ahmed S."/>
            <person name="Newling K."/>
        </authorList>
    </citation>
    <scope>NUCLEOTIDE SEQUENCE [LARGE SCALE GENOMIC DNA]</scope>
</reference>
<dbReference type="SUPFAM" id="SSF50249">
    <property type="entry name" value="Nucleic acid-binding proteins"/>
    <property type="match status" value="1"/>
</dbReference>
<sequence length="177" mass="20213">MSFVAQNSQHYVLVNVLKASSEIQKIRVKIRNKWTLYNPKAGNSIELVLADLSDTRLHASIKNELLPKHRHLLNDCPILSINAFSLKEYVGEFRRSSVPYKFSLLLTMRTIELTDFPNDVSEKYFIDFGEVLDEKYEINILIGVTGQIIQVGNVEEVKTKGKSNNSSKLQLIFPDTK</sequence>
<feature type="domain" description="Replication protein A 70 kDa DNA-binding subunit B/D first OB fold" evidence="1">
    <location>
        <begin position="24"/>
        <end position="103"/>
    </location>
</feature>
<evidence type="ECO:0000259" key="1">
    <source>
        <dbReference type="Pfam" id="PF02721"/>
    </source>
</evidence>
<evidence type="ECO:0000313" key="3">
    <source>
        <dbReference type="Proteomes" id="UP001642260"/>
    </source>
</evidence>
<keyword evidence="3" id="KW-1185">Reference proteome</keyword>
<dbReference type="Proteomes" id="UP001642260">
    <property type="component" value="Unassembled WGS sequence"/>
</dbReference>
<accession>A0ABC8LE48</accession>
<dbReference type="Gene3D" id="2.40.50.140">
    <property type="entry name" value="Nucleic acid-binding proteins"/>
    <property type="match status" value="1"/>
</dbReference>
<name>A0ABC8LE48_ERUVS</name>
<organism evidence="2 3">
    <name type="scientific">Eruca vesicaria subsp. sativa</name>
    <name type="common">Garden rocket</name>
    <name type="synonym">Eruca sativa</name>
    <dbReference type="NCBI Taxonomy" id="29727"/>
    <lineage>
        <taxon>Eukaryota</taxon>
        <taxon>Viridiplantae</taxon>
        <taxon>Streptophyta</taxon>
        <taxon>Embryophyta</taxon>
        <taxon>Tracheophyta</taxon>
        <taxon>Spermatophyta</taxon>
        <taxon>Magnoliopsida</taxon>
        <taxon>eudicotyledons</taxon>
        <taxon>Gunneridae</taxon>
        <taxon>Pentapetalae</taxon>
        <taxon>rosids</taxon>
        <taxon>malvids</taxon>
        <taxon>Brassicales</taxon>
        <taxon>Brassicaceae</taxon>
        <taxon>Brassiceae</taxon>
        <taxon>Eruca</taxon>
    </lineage>
</organism>
<comment type="caution">
    <text evidence="2">The sequence shown here is derived from an EMBL/GenBank/DDBJ whole genome shotgun (WGS) entry which is preliminary data.</text>
</comment>
<gene>
    <name evidence="2" type="ORF">ERUC_LOCUS34330</name>
</gene>
<evidence type="ECO:0000313" key="2">
    <source>
        <dbReference type="EMBL" id="CAH8381847.1"/>
    </source>
</evidence>
<dbReference type="Pfam" id="PF02721">
    <property type="entry name" value="DUF223"/>
    <property type="match status" value="1"/>
</dbReference>
<dbReference type="EMBL" id="CAKOAT010527376">
    <property type="protein sequence ID" value="CAH8381847.1"/>
    <property type="molecule type" value="Genomic_DNA"/>
</dbReference>
<dbReference type="InterPro" id="IPR012340">
    <property type="entry name" value="NA-bd_OB-fold"/>
</dbReference>
<protein>
    <recommendedName>
        <fullName evidence="1">Replication protein A 70 kDa DNA-binding subunit B/D first OB fold domain-containing protein</fullName>
    </recommendedName>
</protein>